<feature type="non-terminal residue" evidence="2">
    <location>
        <position position="1"/>
    </location>
</feature>
<feature type="compositionally biased region" description="Basic and acidic residues" evidence="1">
    <location>
        <begin position="84"/>
        <end position="101"/>
    </location>
</feature>
<feature type="compositionally biased region" description="Polar residues" evidence="1">
    <location>
        <begin position="124"/>
        <end position="137"/>
    </location>
</feature>
<protein>
    <submittedName>
        <fullName evidence="2">Uncharacterized protein</fullName>
    </submittedName>
</protein>
<dbReference type="EMBL" id="AJIL01005887">
    <property type="protein sequence ID" value="KNE87312.1"/>
    <property type="molecule type" value="Genomic_DNA"/>
</dbReference>
<dbReference type="AlphaFoldDB" id="A0A0L0UJN7"/>
<keyword evidence="3" id="KW-1185">Reference proteome</keyword>
<organism evidence="2 3">
    <name type="scientific">Puccinia striiformis f. sp. tritici PST-78</name>
    <dbReference type="NCBI Taxonomy" id="1165861"/>
    <lineage>
        <taxon>Eukaryota</taxon>
        <taxon>Fungi</taxon>
        <taxon>Dikarya</taxon>
        <taxon>Basidiomycota</taxon>
        <taxon>Pucciniomycotina</taxon>
        <taxon>Pucciniomycetes</taxon>
        <taxon>Pucciniales</taxon>
        <taxon>Pucciniaceae</taxon>
        <taxon>Puccinia</taxon>
    </lineage>
</organism>
<sequence length="176" mass="19221">SYPQRNPDREFCGRERSSSSSGTVQGPMVNVEPSAQVRITSSSQRSPEPSGHHSQHDQSHAIGGRDRRALSVLESNQRTSGDGPRGDHHGDHRQRSCDRDASYQVGESTNRDYDRPSYQGDHTGANQPTFSTPTRHQSVPGAWPTSADRTTRVAPTSTTPSFYDSRSYGPASSAKP</sequence>
<gene>
    <name evidence="2" type="ORF">PSTG_19307</name>
</gene>
<feature type="region of interest" description="Disordered" evidence="1">
    <location>
        <begin position="1"/>
        <end position="176"/>
    </location>
</feature>
<reference evidence="3" key="1">
    <citation type="submission" date="2014-03" db="EMBL/GenBank/DDBJ databases">
        <title>The Genome Sequence of Puccinia striiformis f. sp. tritici PST-78.</title>
        <authorList>
            <consortium name="The Broad Institute Genome Sequencing Platform"/>
            <person name="Cuomo C."/>
            <person name="Hulbert S."/>
            <person name="Chen X."/>
            <person name="Walker B."/>
            <person name="Young S.K."/>
            <person name="Zeng Q."/>
            <person name="Gargeya S."/>
            <person name="Fitzgerald M."/>
            <person name="Haas B."/>
            <person name="Abouelleil A."/>
            <person name="Alvarado L."/>
            <person name="Arachchi H.M."/>
            <person name="Berlin A.M."/>
            <person name="Chapman S.B."/>
            <person name="Goldberg J."/>
            <person name="Griggs A."/>
            <person name="Gujja S."/>
            <person name="Hansen M."/>
            <person name="Howarth C."/>
            <person name="Imamovic A."/>
            <person name="Larimer J."/>
            <person name="McCowan C."/>
            <person name="Montmayeur A."/>
            <person name="Murphy C."/>
            <person name="Neiman D."/>
            <person name="Pearson M."/>
            <person name="Priest M."/>
            <person name="Roberts A."/>
            <person name="Saif S."/>
            <person name="Shea T."/>
            <person name="Sisk P."/>
            <person name="Sykes S."/>
            <person name="Wortman J."/>
            <person name="Nusbaum C."/>
            <person name="Birren B."/>
        </authorList>
    </citation>
    <scope>NUCLEOTIDE SEQUENCE [LARGE SCALE GENOMIC DNA]</scope>
    <source>
        <strain evidence="3">race PST-78</strain>
    </source>
</reference>
<evidence type="ECO:0000256" key="1">
    <source>
        <dbReference type="SAM" id="MobiDB-lite"/>
    </source>
</evidence>
<feature type="compositionally biased region" description="Polar residues" evidence="1">
    <location>
        <begin position="153"/>
        <end position="164"/>
    </location>
</feature>
<evidence type="ECO:0000313" key="3">
    <source>
        <dbReference type="Proteomes" id="UP000054564"/>
    </source>
</evidence>
<name>A0A0L0UJN7_9BASI</name>
<proteinExistence type="predicted"/>
<comment type="caution">
    <text evidence="2">The sequence shown here is derived from an EMBL/GenBank/DDBJ whole genome shotgun (WGS) entry which is preliminary data.</text>
</comment>
<accession>A0A0L0UJN7</accession>
<dbReference type="Proteomes" id="UP000054564">
    <property type="component" value="Unassembled WGS sequence"/>
</dbReference>
<evidence type="ECO:0000313" key="2">
    <source>
        <dbReference type="EMBL" id="KNE87312.1"/>
    </source>
</evidence>
<feature type="compositionally biased region" description="Basic and acidic residues" evidence="1">
    <location>
        <begin position="50"/>
        <end position="69"/>
    </location>
</feature>
<feature type="non-terminal residue" evidence="2">
    <location>
        <position position="176"/>
    </location>
</feature>
<feature type="compositionally biased region" description="Polar residues" evidence="1">
    <location>
        <begin position="37"/>
        <end position="47"/>
    </location>
</feature>
<feature type="compositionally biased region" description="Basic and acidic residues" evidence="1">
    <location>
        <begin position="1"/>
        <end position="17"/>
    </location>
</feature>